<dbReference type="Pfam" id="PF12146">
    <property type="entry name" value="Hydrolase_4"/>
    <property type="match status" value="1"/>
</dbReference>
<proteinExistence type="predicted"/>
<dbReference type="PATRIC" id="fig|34073.19.peg.2216"/>
<reference evidence="2 3" key="1">
    <citation type="submission" date="2015-03" db="EMBL/GenBank/DDBJ databases">
        <title>Genome sequence of Variovorax paradoxus TBEA6.</title>
        <authorList>
            <person name="Poehlein A."/>
            <person name="Schuldes J."/>
            <person name="Wuebbeler J.H."/>
            <person name="Hiessl S."/>
            <person name="Steinbuechel A."/>
            <person name="Daniel R."/>
        </authorList>
    </citation>
    <scope>NUCLEOTIDE SEQUENCE [LARGE SCALE GENOMIC DNA]</scope>
    <source>
        <strain evidence="2 3">TBEA6</strain>
    </source>
</reference>
<gene>
    <name evidence="2" type="ORF">VPARA_21610</name>
</gene>
<dbReference type="AlphaFoldDB" id="A0A0H2M735"/>
<dbReference type="EMBL" id="JZWI01000010">
    <property type="protein sequence ID" value="KLN56582.1"/>
    <property type="molecule type" value="Genomic_DNA"/>
</dbReference>
<organism evidence="2 3">
    <name type="scientific">Variovorax paradoxus</name>
    <dbReference type="NCBI Taxonomy" id="34073"/>
    <lineage>
        <taxon>Bacteria</taxon>
        <taxon>Pseudomonadati</taxon>
        <taxon>Pseudomonadota</taxon>
        <taxon>Betaproteobacteria</taxon>
        <taxon>Burkholderiales</taxon>
        <taxon>Comamonadaceae</taxon>
        <taxon>Variovorax</taxon>
    </lineage>
</organism>
<dbReference type="InterPro" id="IPR022742">
    <property type="entry name" value="Hydrolase_4"/>
</dbReference>
<protein>
    <submittedName>
        <fullName evidence="2">Alpha/beta hydrolase family protein</fullName>
    </submittedName>
</protein>
<dbReference type="SUPFAM" id="SSF53474">
    <property type="entry name" value="alpha/beta-Hydrolases"/>
    <property type="match status" value="1"/>
</dbReference>
<comment type="caution">
    <text evidence="2">The sequence shown here is derived from an EMBL/GenBank/DDBJ whole genome shotgun (WGS) entry which is preliminary data.</text>
</comment>
<sequence>MTSTTTSSATAHAAQSNYYRPGRLMRALRFGLTASQRLWPALGVRAAYRVFGTPLPPKWLYRGQGPGTGWRREGWAFENAGVGIYHLAAQDSGAESAPVVLLVHGWGGHAGQMLALAQAAAHAGLRPVLLELPAHGRSAGTMSNSPQFARAIAYVVARLAADGHALRAVLAHSLGANGLALAAAQGLGAERLVLLAPPASPREYTRYFAHTFGLSEATRLAMQRLFEAREGILMAQLEPAAVGPRIAQPTLIVHDRDDRVNRFADAEAYRDAIEGAQLVATQGLGHRRILKEEDVVREVVRFVAQP</sequence>
<keyword evidence="2" id="KW-0378">Hydrolase</keyword>
<evidence type="ECO:0000313" key="3">
    <source>
        <dbReference type="Proteomes" id="UP000035170"/>
    </source>
</evidence>
<dbReference type="RefSeq" id="WP_047784498.1">
    <property type="nucleotide sequence ID" value="NZ_JZWI01000010.1"/>
</dbReference>
<accession>A0A0H2M735</accession>
<dbReference type="Gene3D" id="3.40.50.1820">
    <property type="entry name" value="alpha/beta hydrolase"/>
    <property type="match status" value="1"/>
</dbReference>
<keyword evidence="3" id="KW-1185">Reference proteome</keyword>
<dbReference type="InterPro" id="IPR029058">
    <property type="entry name" value="AB_hydrolase_fold"/>
</dbReference>
<evidence type="ECO:0000313" key="2">
    <source>
        <dbReference type="EMBL" id="KLN56582.1"/>
    </source>
</evidence>
<dbReference type="Proteomes" id="UP000035170">
    <property type="component" value="Unassembled WGS sequence"/>
</dbReference>
<evidence type="ECO:0000259" key="1">
    <source>
        <dbReference type="Pfam" id="PF12146"/>
    </source>
</evidence>
<feature type="domain" description="Serine aminopeptidase S33" evidence="1">
    <location>
        <begin position="97"/>
        <end position="206"/>
    </location>
</feature>
<name>A0A0H2M735_VARPD</name>
<dbReference type="GO" id="GO:0016787">
    <property type="term" value="F:hydrolase activity"/>
    <property type="evidence" value="ECO:0007669"/>
    <property type="project" value="UniProtKB-KW"/>
</dbReference>